<dbReference type="RefSeq" id="XP_019857885.1">
    <property type="nucleotide sequence ID" value="XM_020002326.1"/>
</dbReference>
<keyword evidence="1" id="KW-0472">Membrane</keyword>
<proteinExistence type="predicted"/>
<dbReference type="EnsemblMetazoa" id="XM_020002326.1">
    <property type="protein sequence ID" value="XP_019857885.1"/>
    <property type="gene ID" value="LOC109586151"/>
</dbReference>
<dbReference type="KEGG" id="aqu:109586151"/>
<evidence type="ECO:0000313" key="3">
    <source>
        <dbReference type="Proteomes" id="UP000007879"/>
    </source>
</evidence>
<keyword evidence="1" id="KW-1133">Transmembrane helix</keyword>
<dbReference type="Proteomes" id="UP000007879">
    <property type="component" value="Unassembled WGS sequence"/>
</dbReference>
<dbReference type="InterPro" id="IPR036116">
    <property type="entry name" value="FN3_sf"/>
</dbReference>
<keyword evidence="3" id="KW-1185">Reference proteome</keyword>
<dbReference type="SUPFAM" id="SSF49265">
    <property type="entry name" value="Fibronectin type III"/>
    <property type="match status" value="1"/>
</dbReference>
<protein>
    <recommendedName>
        <fullName evidence="4">Fibronectin type-III domain-containing protein</fullName>
    </recommendedName>
</protein>
<organism evidence="2 3">
    <name type="scientific">Amphimedon queenslandica</name>
    <name type="common">Sponge</name>
    <dbReference type="NCBI Taxonomy" id="400682"/>
    <lineage>
        <taxon>Eukaryota</taxon>
        <taxon>Metazoa</taxon>
        <taxon>Porifera</taxon>
        <taxon>Demospongiae</taxon>
        <taxon>Heteroscleromorpha</taxon>
        <taxon>Haplosclerida</taxon>
        <taxon>Niphatidae</taxon>
        <taxon>Amphimedon</taxon>
    </lineage>
</organism>
<name>A0AAN0JLL3_AMPQE</name>
<evidence type="ECO:0008006" key="4">
    <source>
        <dbReference type="Google" id="ProtNLM"/>
    </source>
</evidence>
<evidence type="ECO:0000313" key="2">
    <source>
        <dbReference type="EnsemblMetazoa" id="XP_019857885.1"/>
    </source>
</evidence>
<evidence type="ECO:0000256" key="1">
    <source>
        <dbReference type="SAM" id="Phobius"/>
    </source>
</evidence>
<dbReference type="AlphaFoldDB" id="A0AAN0JLL3"/>
<keyword evidence="1" id="KW-0812">Transmembrane</keyword>
<reference evidence="3" key="1">
    <citation type="journal article" date="2010" name="Nature">
        <title>The Amphimedon queenslandica genome and the evolution of animal complexity.</title>
        <authorList>
            <person name="Srivastava M."/>
            <person name="Simakov O."/>
            <person name="Chapman J."/>
            <person name="Fahey B."/>
            <person name="Gauthier M.E."/>
            <person name="Mitros T."/>
            <person name="Richards G.S."/>
            <person name="Conaco C."/>
            <person name="Dacre M."/>
            <person name="Hellsten U."/>
            <person name="Larroux C."/>
            <person name="Putnam N.H."/>
            <person name="Stanke M."/>
            <person name="Adamska M."/>
            <person name="Darling A."/>
            <person name="Degnan S.M."/>
            <person name="Oakley T.H."/>
            <person name="Plachetzki D.C."/>
            <person name="Zhai Y."/>
            <person name="Adamski M."/>
            <person name="Calcino A."/>
            <person name="Cummins S.F."/>
            <person name="Goodstein D.M."/>
            <person name="Harris C."/>
            <person name="Jackson D.J."/>
            <person name="Leys S.P."/>
            <person name="Shu S."/>
            <person name="Woodcroft B.J."/>
            <person name="Vervoort M."/>
            <person name="Kosik K.S."/>
            <person name="Manning G."/>
            <person name="Degnan B.M."/>
            <person name="Rokhsar D.S."/>
        </authorList>
    </citation>
    <scope>NUCLEOTIDE SEQUENCE [LARGE SCALE GENOMIC DNA]</scope>
</reference>
<accession>A0AAN0JLL3</accession>
<reference evidence="2" key="2">
    <citation type="submission" date="2024-06" db="UniProtKB">
        <authorList>
            <consortium name="EnsemblMetazoa"/>
        </authorList>
    </citation>
    <scope>IDENTIFICATION</scope>
</reference>
<feature type="transmembrane region" description="Helical" evidence="1">
    <location>
        <begin position="282"/>
        <end position="308"/>
    </location>
</feature>
<sequence length="321" mass="33910">MGEANMMSLSFNQSSPSGPVCPGDRLVFTCVTVVEGENGVAVWRRNNQQQDPAILAYGVAIPSLDDFTLNITSYDNTTNVHVLVSTATNPSVPVELNTTTIGCSADAMNYHTLTINIAGQPTTQITNDYFTLPVPPIQYYIISVYNTSNSIIYTNNTTNTNITITGLPLTDTNYTVTIISVNIIGYGPSTTVNVSVTVTPTVTTSSITNVPSSVTLTTDISTSTSVTVILSTSITVSSTIHEQSSSSFISATSTSTGTTSMSVPVSSSTVSTTAAGSNAVPIISGAIGTVFVIIIIIIIILVLVILAIKKQRSKFDYYDHF</sequence>
<dbReference type="GeneID" id="109586151"/>